<evidence type="ECO:0000259" key="1">
    <source>
        <dbReference type="Pfam" id="PF09643"/>
    </source>
</evidence>
<evidence type="ECO:0000313" key="2">
    <source>
        <dbReference type="EMBL" id="OHW63098.1"/>
    </source>
</evidence>
<dbReference type="Gene3D" id="2.30.30.290">
    <property type="entry name" value="YopX-like domains"/>
    <property type="match status" value="1"/>
</dbReference>
<dbReference type="InterPro" id="IPR010024">
    <property type="entry name" value="CHP16711"/>
</dbReference>
<sequence>MREIKFRAWDEQNKKMRYGDPRDDEFYFENDGCAMQYSIWMSSNSDTNPPIMQYTGLLDKNGVRIFEGDVLLERYKEPDYDGREGILAEVVFHKGAFMIKEPGEDPEYTLGETYEDFEVVGNVFENKEMLEVE</sequence>
<reference evidence="2 3" key="1">
    <citation type="submission" date="2016-09" db="EMBL/GenBank/DDBJ databases">
        <title>Genome sequence of Eubacterium angustum.</title>
        <authorList>
            <person name="Poehlein A."/>
            <person name="Daniel R."/>
        </authorList>
    </citation>
    <scope>NUCLEOTIDE SEQUENCE [LARGE SCALE GENOMIC DNA]</scope>
    <source>
        <strain evidence="2 3">DSM 1989</strain>
    </source>
</reference>
<dbReference type="NCBIfam" id="TIGR01671">
    <property type="entry name" value="phage_TIGR01671"/>
    <property type="match status" value="1"/>
</dbReference>
<dbReference type="RefSeq" id="WP_071062037.1">
    <property type="nucleotide sequence ID" value="NZ_MKIE01000002.1"/>
</dbReference>
<dbReference type="SUPFAM" id="SSF159006">
    <property type="entry name" value="YopX-like"/>
    <property type="match status" value="1"/>
</dbReference>
<dbReference type="InterPro" id="IPR023385">
    <property type="entry name" value="YopX-like_C"/>
</dbReference>
<dbReference type="STRING" id="39480.EUAN_08820"/>
<name>A0A1S1V928_9FIRM</name>
<organism evidence="2 3">
    <name type="scientific">Andreesenia angusta</name>
    <dbReference type="NCBI Taxonomy" id="39480"/>
    <lineage>
        <taxon>Bacteria</taxon>
        <taxon>Bacillati</taxon>
        <taxon>Bacillota</taxon>
        <taxon>Tissierellia</taxon>
        <taxon>Tissierellales</taxon>
        <taxon>Gottschalkiaceae</taxon>
        <taxon>Andreesenia</taxon>
    </lineage>
</organism>
<feature type="domain" description="YopX protein" evidence="1">
    <location>
        <begin position="5"/>
        <end position="131"/>
    </location>
</feature>
<gene>
    <name evidence="2" type="ORF">EUAN_08820</name>
</gene>
<protein>
    <submittedName>
        <fullName evidence="2">YopX protein</fullName>
    </submittedName>
</protein>
<comment type="caution">
    <text evidence="2">The sequence shown here is derived from an EMBL/GenBank/DDBJ whole genome shotgun (WGS) entry which is preliminary data.</text>
</comment>
<dbReference type="AlphaFoldDB" id="A0A1S1V928"/>
<evidence type="ECO:0000313" key="3">
    <source>
        <dbReference type="Proteomes" id="UP000180254"/>
    </source>
</evidence>
<keyword evidence="3" id="KW-1185">Reference proteome</keyword>
<dbReference type="Pfam" id="PF09643">
    <property type="entry name" value="YopX"/>
    <property type="match status" value="1"/>
</dbReference>
<dbReference type="Proteomes" id="UP000180254">
    <property type="component" value="Unassembled WGS sequence"/>
</dbReference>
<dbReference type="OrthoDB" id="1809393at2"/>
<dbReference type="EMBL" id="MKIE01000002">
    <property type="protein sequence ID" value="OHW63098.1"/>
    <property type="molecule type" value="Genomic_DNA"/>
</dbReference>
<dbReference type="InterPro" id="IPR019096">
    <property type="entry name" value="YopX_protein"/>
</dbReference>
<accession>A0A1S1V928</accession>
<proteinExistence type="predicted"/>